<dbReference type="InterPro" id="IPR014718">
    <property type="entry name" value="GH-type_carb-bd"/>
</dbReference>
<dbReference type="RefSeq" id="XP_030747795.1">
    <property type="nucleotide sequence ID" value="XM_030891935.1"/>
</dbReference>
<evidence type="ECO:0000256" key="16">
    <source>
        <dbReference type="PIRSR" id="PIRSR005096-3"/>
    </source>
</evidence>
<dbReference type="EC" id="5.1.3.3" evidence="13"/>
<evidence type="ECO:0000256" key="3">
    <source>
        <dbReference type="ARBA" id="ARBA00004496"/>
    </source>
</evidence>
<dbReference type="GO" id="GO:0030246">
    <property type="term" value="F:carbohydrate binding"/>
    <property type="evidence" value="ECO:0007669"/>
    <property type="project" value="InterPro"/>
</dbReference>
<dbReference type="KEGG" id="soy:115876231"/>
<protein>
    <recommendedName>
        <fullName evidence="13">Aldose 1-epimerase</fullName>
        <ecNumber evidence="13">5.1.3.3</ecNumber>
    </recommendedName>
</protein>
<keyword evidence="8" id="KW-0963">Cytoplasm</keyword>
<dbReference type="Gene3D" id="2.70.98.10">
    <property type="match status" value="1"/>
</dbReference>
<dbReference type="GeneID" id="115876231"/>
<dbReference type="NCBIfam" id="NF008277">
    <property type="entry name" value="PRK11055.1"/>
    <property type="match status" value="1"/>
</dbReference>
<evidence type="ECO:0000256" key="1">
    <source>
        <dbReference type="ARBA" id="ARBA00001614"/>
    </source>
</evidence>
<comment type="function">
    <text evidence="12">Mutarotase that catalyzes the interconversion of beta-D-galactose and alpha-D-galactose during galactose metabolism. Beta-D-galactose is metabolized in the liver into glucose 1-phosphate, the primary metabolic fuel, by the action of four enzymes that constitute the Leloir pathway: GALM, GALK1 (galactokinase), GALT (galactose-1-phosphate uridylyltransferase) and GALE (UDP-galactose-4'-epimerase). Involved in the maintenance of the equilibrium between the beta- and alpha-anomers of galactose, therefore ensuring a sufficient supply of the alpha-anomer for GALK1. Also active on D-glucose although shows a preference for galactose over glucose.</text>
</comment>
<proteinExistence type="inferred from homology"/>
<dbReference type="Pfam" id="PF01263">
    <property type="entry name" value="Aldose_epim"/>
    <property type="match status" value="1"/>
</dbReference>
<evidence type="ECO:0000256" key="12">
    <source>
        <dbReference type="ARBA" id="ARBA00045743"/>
    </source>
</evidence>
<dbReference type="PIRSF" id="PIRSF005096">
    <property type="entry name" value="GALM"/>
    <property type="match status" value="1"/>
</dbReference>
<dbReference type="UniPathway" id="UPA00214"/>
<dbReference type="GO" id="GO:0033499">
    <property type="term" value="P:galactose catabolic process via UDP-galactose, Leloir pathway"/>
    <property type="evidence" value="ECO:0007669"/>
    <property type="project" value="TreeGrafter"/>
</dbReference>
<feature type="active site" description="Proton donor" evidence="14">
    <location>
        <position position="236"/>
    </location>
</feature>
<name>A0A6J2XA10_SITOR</name>
<evidence type="ECO:0000256" key="15">
    <source>
        <dbReference type="PIRSR" id="PIRSR005096-2"/>
    </source>
</evidence>
<comment type="similarity">
    <text evidence="6 13">Belongs to the aldose epimerase family.</text>
</comment>
<dbReference type="GO" id="GO:0005737">
    <property type="term" value="C:cytoplasm"/>
    <property type="evidence" value="ECO:0007669"/>
    <property type="project" value="UniProtKB-SubCell"/>
</dbReference>
<dbReference type="InterPro" id="IPR011013">
    <property type="entry name" value="Gal_mutarotase_sf_dom"/>
</dbReference>
<dbReference type="InterPro" id="IPR018052">
    <property type="entry name" value="Ald1_epimerase_CS"/>
</dbReference>
<evidence type="ECO:0000256" key="14">
    <source>
        <dbReference type="PIRSR" id="PIRSR005096-1"/>
    </source>
</evidence>
<dbReference type="Proteomes" id="UP000504635">
    <property type="component" value="Unplaced"/>
</dbReference>
<dbReference type="OrthoDB" id="274691at2759"/>
<evidence type="ECO:0000256" key="11">
    <source>
        <dbReference type="ARBA" id="ARBA00023277"/>
    </source>
</evidence>
<feature type="binding site" evidence="15">
    <location>
        <position position="309"/>
    </location>
    <ligand>
        <name>beta-D-galactose</name>
        <dbReference type="ChEBI" id="CHEBI:27667"/>
    </ligand>
</feature>
<evidence type="ECO:0000256" key="8">
    <source>
        <dbReference type="ARBA" id="ARBA00022490"/>
    </source>
</evidence>
<evidence type="ECO:0000256" key="7">
    <source>
        <dbReference type="ARBA" id="ARBA00011245"/>
    </source>
</evidence>
<evidence type="ECO:0000256" key="9">
    <source>
        <dbReference type="ARBA" id="ARBA00022553"/>
    </source>
</evidence>
<evidence type="ECO:0000256" key="13">
    <source>
        <dbReference type="PIRNR" id="PIRNR005096"/>
    </source>
</evidence>
<evidence type="ECO:0000256" key="4">
    <source>
        <dbReference type="ARBA" id="ARBA00004947"/>
    </source>
</evidence>
<dbReference type="UniPathway" id="UPA00242"/>
<comment type="pathway">
    <text evidence="5 13">Carbohydrate metabolism; hexose metabolism.</text>
</comment>
<dbReference type="FunFam" id="2.70.98.10:FF:000003">
    <property type="entry name" value="Aldose 1-epimerase"/>
    <property type="match status" value="1"/>
</dbReference>
<keyword evidence="17" id="KW-1185">Reference proteome</keyword>
<evidence type="ECO:0000313" key="17">
    <source>
        <dbReference type="Proteomes" id="UP000504635"/>
    </source>
</evidence>
<keyword evidence="9" id="KW-0597">Phosphoprotein</keyword>
<keyword evidence="10 13" id="KW-0413">Isomerase</keyword>
<reference evidence="18" key="1">
    <citation type="submission" date="2025-08" db="UniProtKB">
        <authorList>
            <consortium name="RefSeq"/>
        </authorList>
    </citation>
    <scope>IDENTIFICATION</scope>
    <source>
        <tissue evidence="18">Gonads</tissue>
    </source>
</reference>
<dbReference type="SUPFAM" id="SSF74650">
    <property type="entry name" value="Galactose mutarotase-like"/>
    <property type="match status" value="1"/>
</dbReference>
<gene>
    <name evidence="18" type="primary">LOC115876231</name>
</gene>
<evidence type="ECO:0000256" key="5">
    <source>
        <dbReference type="ARBA" id="ARBA00005028"/>
    </source>
</evidence>
<dbReference type="CDD" id="cd09019">
    <property type="entry name" value="galactose_mutarotase_like"/>
    <property type="match status" value="1"/>
</dbReference>
<comment type="subcellular location">
    <subcellularLocation>
        <location evidence="3">Cytoplasm</location>
    </subcellularLocation>
</comment>
<dbReference type="InterPro" id="IPR015443">
    <property type="entry name" value="Aldose_1-epimerase"/>
</dbReference>
<dbReference type="GO" id="GO:0004034">
    <property type="term" value="F:aldose 1-epimerase activity"/>
    <property type="evidence" value="ECO:0007669"/>
    <property type="project" value="UniProtKB-EC"/>
</dbReference>
<dbReference type="PANTHER" id="PTHR10091">
    <property type="entry name" value="ALDOSE-1-EPIMERASE"/>
    <property type="match status" value="1"/>
</dbReference>
<evidence type="ECO:0000256" key="6">
    <source>
        <dbReference type="ARBA" id="ARBA00006206"/>
    </source>
</evidence>
<keyword evidence="11 13" id="KW-0119">Carbohydrate metabolism</keyword>
<comment type="catalytic activity">
    <reaction evidence="2">
        <text>alpha-D-galactose = beta-D-galactose</text>
        <dbReference type="Rhea" id="RHEA:28675"/>
        <dbReference type="ChEBI" id="CHEBI:27667"/>
        <dbReference type="ChEBI" id="CHEBI:28061"/>
        <dbReference type="EC" id="5.1.3.3"/>
    </reaction>
    <physiologicalReaction direction="right-to-left" evidence="2">
        <dbReference type="Rhea" id="RHEA:28677"/>
    </physiologicalReaction>
</comment>
<dbReference type="PROSITE" id="PS00545">
    <property type="entry name" value="ALDOSE_1_EPIMERASE"/>
    <property type="match status" value="1"/>
</dbReference>
<evidence type="ECO:0000256" key="2">
    <source>
        <dbReference type="ARBA" id="ARBA00001712"/>
    </source>
</evidence>
<accession>A0A6J2XA10</accession>
<dbReference type="InterPro" id="IPR008183">
    <property type="entry name" value="Aldose_1/G6P_1-epimerase"/>
</dbReference>
<dbReference type="InterPro" id="IPR047215">
    <property type="entry name" value="Galactose_mutarotase-like"/>
</dbReference>
<dbReference type="PANTHER" id="PTHR10091:SF0">
    <property type="entry name" value="GALACTOSE MUTAROTASE"/>
    <property type="match status" value="1"/>
</dbReference>
<dbReference type="InParanoid" id="A0A6J2XA10"/>
<organism evidence="17 18">
    <name type="scientific">Sitophilus oryzae</name>
    <name type="common">Rice weevil</name>
    <name type="synonym">Curculio oryzae</name>
    <dbReference type="NCBI Taxonomy" id="7048"/>
    <lineage>
        <taxon>Eukaryota</taxon>
        <taxon>Metazoa</taxon>
        <taxon>Ecdysozoa</taxon>
        <taxon>Arthropoda</taxon>
        <taxon>Hexapoda</taxon>
        <taxon>Insecta</taxon>
        <taxon>Pterygota</taxon>
        <taxon>Neoptera</taxon>
        <taxon>Endopterygota</taxon>
        <taxon>Coleoptera</taxon>
        <taxon>Polyphaga</taxon>
        <taxon>Cucujiformia</taxon>
        <taxon>Curculionidae</taxon>
        <taxon>Dryophthorinae</taxon>
        <taxon>Sitophilus</taxon>
    </lineage>
</organism>
<comment type="subunit">
    <text evidence="7">Monomer.</text>
</comment>
<dbReference type="AlphaFoldDB" id="A0A6J2XA10"/>
<feature type="active site" description="Proton acceptor" evidence="14">
    <location>
        <position position="375"/>
    </location>
</feature>
<dbReference type="FunCoup" id="A0A6J2XA10">
    <property type="interactions" value="254"/>
</dbReference>
<evidence type="ECO:0000256" key="10">
    <source>
        <dbReference type="ARBA" id="ARBA00023235"/>
    </source>
</evidence>
<evidence type="ECO:0000313" key="18">
    <source>
        <dbReference type="RefSeq" id="XP_030747795.1"/>
    </source>
</evidence>
<sequence length="410" mass="45613">MILSRVSKFRRILCPNFYITATKNCKMDSRTMCSTCLPKTDINIGHACQGGSGMVKLDVDTFGALQSKSGEKREIKRFTWTNSNKVAIQLINYGGIITTLKVPDRCGKVEDITTGYDCVEGYQKNKDPYFGTTVIGRVSNRIANGKFTVDNVEYKLSTNQGPHHLHGGVRGFDKVLWNYYLKGNKVALTYHSADLEEGYPGDLTVTVTYELTENSEFLIDYKAVTSKATPVNLTNHAYFNLGGHGSGAEELYKHEFTINADRYTEVTPDAIPTGNIPTVSGTVFDLREPKVLGDVICNVKNSADSPGYDHNFAITRSTSDVVFAAKAYHPPSGRSLEVYTNQPGIQFYTSNFLPEDNSFQGKGATYKKHGAFCFETQVHPNSINQQNFPKVVLYPGELYHHCTSFKFLTI</sequence>
<comment type="pathway">
    <text evidence="4">Carbohydrate metabolism; galactose metabolism.</text>
</comment>
<dbReference type="GO" id="GO:0006006">
    <property type="term" value="P:glucose metabolic process"/>
    <property type="evidence" value="ECO:0007669"/>
    <property type="project" value="TreeGrafter"/>
</dbReference>
<feature type="binding site" evidence="16">
    <location>
        <begin position="236"/>
        <end position="238"/>
    </location>
    <ligand>
        <name>beta-D-galactose</name>
        <dbReference type="ChEBI" id="CHEBI:27667"/>
    </ligand>
</feature>
<comment type="catalytic activity">
    <reaction evidence="1 13">
        <text>alpha-D-glucose = beta-D-glucose</text>
        <dbReference type="Rhea" id="RHEA:10264"/>
        <dbReference type="ChEBI" id="CHEBI:15903"/>
        <dbReference type="ChEBI" id="CHEBI:17925"/>
        <dbReference type="EC" id="5.1.3.3"/>
    </reaction>
</comment>
<feature type="binding site" evidence="16">
    <location>
        <begin position="140"/>
        <end position="141"/>
    </location>
    <ligand>
        <name>beta-D-galactose</name>
        <dbReference type="ChEBI" id="CHEBI:27667"/>
    </ligand>
</feature>